<dbReference type="InterPro" id="IPR003439">
    <property type="entry name" value="ABC_transporter-like_ATP-bd"/>
</dbReference>
<protein>
    <submittedName>
        <fullName evidence="9">ABC-2 type transport system ATP-binding protein</fullName>
    </submittedName>
</protein>
<dbReference type="SUPFAM" id="SSF52540">
    <property type="entry name" value="P-loop containing nucleoside triphosphate hydrolases"/>
    <property type="match status" value="1"/>
</dbReference>
<feature type="domain" description="ABC transporter" evidence="8">
    <location>
        <begin position="5"/>
        <end position="232"/>
    </location>
</feature>
<dbReference type="InterPro" id="IPR003593">
    <property type="entry name" value="AAA+_ATPase"/>
</dbReference>
<dbReference type="GO" id="GO:0016887">
    <property type="term" value="F:ATP hydrolysis activity"/>
    <property type="evidence" value="ECO:0007669"/>
    <property type="project" value="InterPro"/>
</dbReference>
<dbReference type="Pfam" id="PF00005">
    <property type="entry name" value="ABC_tran"/>
    <property type="match status" value="1"/>
</dbReference>
<gene>
    <name evidence="9" type="ORF">ATL39_1821</name>
</gene>
<evidence type="ECO:0000313" key="10">
    <source>
        <dbReference type="Proteomes" id="UP000285120"/>
    </source>
</evidence>
<dbReference type="CDD" id="cd03230">
    <property type="entry name" value="ABC_DR_subfamily_A"/>
    <property type="match status" value="1"/>
</dbReference>
<comment type="caution">
    <text evidence="9">The sequence shown here is derived from an EMBL/GenBank/DDBJ whole genome shotgun (WGS) entry which is preliminary data.</text>
</comment>
<keyword evidence="7" id="KW-0472">Membrane</keyword>
<dbReference type="OrthoDB" id="9804819at2"/>
<dbReference type="Proteomes" id="UP000285120">
    <property type="component" value="Unassembled WGS sequence"/>
</dbReference>
<dbReference type="PANTHER" id="PTHR42711">
    <property type="entry name" value="ABC TRANSPORTER ATP-BINDING PROTEIN"/>
    <property type="match status" value="1"/>
</dbReference>
<keyword evidence="10" id="KW-1185">Reference proteome</keyword>
<dbReference type="GO" id="GO:0005524">
    <property type="term" value="F:ATP binding"/>
    <property type="evidence" value="ECO:0007669"/>
    <property type="project" value="UniProtKB-KW"/>
</dbReference>
<evidence type="ECO:0000313" key="9">
    <source>
        <dbReference type="EMBL" id="RKD73525.1"/>
    </source>
</evidence>
<dbReference type="GO" id="GO:0005886">
    <property type="term" value="C:plasma membrane"/>
    <property type="evidence" value="ECO:0007669"/>
    <property type="project" value="UniProtKB-SubCell"/>
</dbReference>
<dbReference type="SMART" id="SM00382">
    <property type="entry name" value="AAA"/>
    <property type="match status" value="1"/>
</dbReference>
<proteinExistence type="predicted"/>
<dbReference type="PROSITE" id="PS50893">
    <property type="entry name" value="ABC_TRANSPORTER_2"/>
    <property type="match status" value="1"/>
</dbReference>
<evidence type="ECO:0000256" key="6">
    <source>
        <dbReference type="ARBA" id="ARBA00022967"/>
    </source>
</evidence>
<keyword evidence="6" id="KW-1278">Translocase</keyword>
<evidence type="ECO:0000256" key="2">
    <source>
        <dbReference type="ARBA" id="ARBA00022448"/>
    </source>
</evidence>
<dbReference type="InterPro" id="IPR027417">
    <property type="entry name" value="P-loop_NTPase"/>
</dbReference>
<evidence type="ECO:0000256" key="7">
    <source>
        <dbReference type="ARBA" id="ARBA00023136"/>
    </source>
</evidence>
<sequence>MEYSIEVNNVSKVFSNYEALKNLDFKVATGEIFGFLGPSGAGKTTTIKMLTNQLRPTDGEALVLGRSMARNWKDDFQQRMGVLTDNSALYERLSVYENLKLYCDLYDLSYSRIEEALEMVNLEDTGKKAVGKLSKGMTQRAMLARAFLHAPELLFLDEPTSALDPTNAAHIYKSLRELNKKGTTIFLTTHNMHEAETLCDRVAFLDHGKIQLLDAPQKLRRRFADNTMTIELTTGKKITLDNVPENAKKMYAYMADEQVASVHTNEPTLGDIFVKLTGRELV</sequence>
<evidence type="ECO:0000256" key="4">
    <source>
        <dbReference type="ARBA" id="ARBA00022741"/>
    </source>
</evidence>
<reference evidence="9 10" key="1">
    <citation type="submission" date="2018-09" db="EMBL/GenBank/DDBJ databases">
        <title>Genomic Encyclopedia of Archaeal and Bacterial Type Strains, Phase II (KMG-II): from individual species to whole genera.</title>
        <authorList>
            <person name="Goeker M."/>
        </authorList>
    </citation>
    <scope>NUCLEOTIDE SEQUENCE [LARGE SCALE GENOMIC DNA]</scope>
    <source>
        <strain evidence="9 10">DSM 17008</strain>
    </source>
</reference>
<keyword evidence="3" id="KW-1003">Cell membrane</keyword>
<dbReference type="RefSeq" id="WP_120193013.1">
    <property type="nucleotide sequence ID" value="NZ_RAPK01000008.1"/>
</dbReference>
<dbReference type="Gene3D" id="3.40.50.300">
    <property type="entry name" value="P-loop containing nucleotide triphosphate hydrolases"/>
    <property type="match status" value="1"/>
</dbReference>
<dbReference type="InterPro" id="IPR050763">
    <property type="entry name" value="ABC_transporter_ATP-binding"/>
</dbReference>
<name>A0A419V4V7_9BACL</name>
<comment type="subcellular location">
    <subcellularLocation>
        <location evidence="1">Cell membrane</location>
    </subcellularLocation>
</comment>
<evidence type="ECO:0000256" key="5">
    <source>
        <dbReference type="ARBA" id="ARBA00022840"/>
    </source>
</evidence>
<dbReference type="AlphaFoldDB" id="A0A419V4V7"/>
<keyword evidence="2" id="KW-0813">Transport</keyword>
<organism evidence="9 10">
    <name type="scientific">Sinobaca qinghaiensis</name>
    <dbReference type="NCBI Taxonomy" id="342944"/>
    <lineage>
        <taxon>Bacteria</taxon>
        <taxon>Bacillati</taxon>
        <taxon>Bacillota</taxon>
        <taxon>Bacilli</taxon>
        <taxon>Bacillales</taxon>
        <taxon>Sporolactobacillaceae</taxon>
        <taxon>Sinobaca</taxon>
    </lineage>
</organism>
<evidence type="ECO:0000259" key="8">
    <source>
        <dbReference type="PROSITE" id="PS50893"/>
    </source>
</evidence>
<dbReference type="FunFam" id="3.40.50.300:FF:000589">
    <property type="entry name" value="ABC transporter, ATP-binding subunit"/>
    <property type="match status" value="1"/>
</dbReference>
<keyword evidence="4" id="KW-0547">Nucleotide-binding</keyword>
<dbReference type="PANTHER" id="PTHR42711:SF13">
    <property type="entry name" value="ABC TRANSPORTER, ATP-BINDING PROTEIN"/>
    <property type="match status" value="1"/>
</dbReference>
<accession>A0A419V4V7</accession>
<evidence type="ECO:0000256" key="3">
    <source>
        <dbReference type="ARBA" id="ARBA00022475"/>
    </source>
</evidence>
<evidence type="ECO:0000256" key="1">
    <source>
        <dbReference type="ARBA" id="ARBA00004236"/>
    </source>
</evidence>
<keyword evidence="5 9" id="KW-0067">ATP-binding</keyword>
<dbReference type="EMBL" id="RAPK01000008">
    <property type="protein sequence ID" value="RKD73525.1"/>
    <property type="molecule type" value="Genomic_DNA"/>
</dbReference>